<accession>A0A7C4GC20</accession>
<organism evidence="2">
    <name type="scientific">candidate division WOR-3 bacterium</name>
    <dbReference type="NCBI Taxonomy" id="2052148"/>
    <lineage>
        <taxon>Bacteria</taxon>
        <taxon>Bacteria division WOR-3</taxon>
    </lineage>
</organism>
<name>A0A7C4GC20_UNCW3</name>
<dbReference type="Gene3D" id="1.10.10.1100">
    <property type="entry name" value="BFD-like [2Fe-2S]-binding domain"/>
    <property type="match status" value="1"/>
</dbReference>
<proteinExistence type="predicted"/>
<gene>
    <name evidence="2" type="ORF">ENS41_00780</name>
</gene>
<dbReference type="InterPro" id="IPR007419">
    <property type="entry name" value="BFD-like_2Fe2S-bd_dom"/>
</dbReference>
<evidence type="ECO:0000313" key="2">
    <source>
        <dbReference type="EMBL" id="HGK27476.1"/>
    </source>
</evidence>
<comment type="caution">
    <text evidence="2">The sequence shown here is derived from an EMBL/GenBank/DDBJ whole genome shotgun (WGS) entry which is preliminary data.</text>
</comment>
<evidence type="ECO:0000259" key="1">
    <source>
        <dbReference type="Pfam" id="PF04324"/>
    </source>
</evidence>
<dbReference type="InterPro" id="IPR041854">
    <property type="entry name" value="BFD-like_2Fe2S-bd_dom_sf"/>
</dbReference>
<dbReference type="EMBL" id="DSUT01000013">
    <property type="protein sequence ID" value="HGK27476.1"/>
    <property type="molecule type" value="Genomic_DNA"/>
</dbReference>
<reference evidence="2" key="1">
    <citation type="journal article" date="2020" name="mSystems">
        <title>Genome- and Community-Level Interaction Insights into Carbon Utilization and Element Cycling Functions of Hydrothermarchaeota in Hydrothermal Sediment.</title>
        <authorList>
            <person name="Zhou Z."/>
            <person name="Liu Y."/>
            <person name="Xu W."/>
            <person name="Pan J."/>
            <person name="Luo Z.H."/>
            <person name="Li M."/>
        </authorList>
    </citation>
    <scope>NUCLEOTIDE SEQUENCE [LARGE SCALE GENOMIC DNA]</scope>
    <source>
        <strain evidence="2">SpSt-488</strain>
    </source>
</reference>
<feature type="domain" description="BFD-like [2Fe-2S]-binding" evidence="1">
    <location>
        <begin position="8"/>
        <end position="66"/>
    </location>
</feature>
<protein>
    <submittedName>
        <fullName evidence="2">NAD(P)H-nitrite reductase</fullName>
    </submittedName>
</protein>
<sequence length="84" mass="8878">MSTGPDPTVCYCAQVTRSRIVAAIRDGATTLKQIQETTGAGLGDRCKELNPKGTCCIPDILAILEEETGTQQKGGCACPHCRPK</sequence>
<dbReference type="Pfam" id="PF04324">
    <property type="entry name" value="Fer2_BFD"/>
    <property type="match status" value="1"/>
</dbReference>
<dbReference type="AlphaFoldDB" id="A0A7C4GC20"/>